<evidence type="ECO:0000313" key="1">
    <source>
        <dbReference type="EMBL" id="AHG82989.1"/>
    </source>
</evidence>
<dbReference type="Proteomes" id="UP000019092">
    <property type="component" value="Chromosome"/>
</dbReference>
<sequence length="37" mass="4598">MSDKQVCRSFFYKFDKQTYLLIICDKQMLLFITYGYF</sequence>
<protein>
    <submittedName>
        <fullName evidence="1">Uncharacterized protein</fullName>
    </submittedName>
</protein>
<proteinExistence type="predicted"/>
<reference evidence="1 2" key="1">
    <citation type="submission" date="2013-12" db="EMBL/GenBank/DDBJ databases">
        <title>Annotation of the Bibersteinia trehalosi USDA-ARS-USMARC-189 complete genome.</title>
        <authorList>
            <person name="Harhay G.P."/>
            <person name="McVey S."/>
            <person name="Clawson M.L."/>
            <person name="Bono J."/>
            <person name="Heaton M.P."/>
            <person name="Chitko-Mckown C.G."/>
            <person name="Harhay D.M."/>
            <person name="Smith T.P.L."/>
        </authorList>
    </citation>
    <scope>NUCLEOTIDE SEQUENCE [LARGE SCALE GENOMIC DNA]</scope>
    <source>
        <strain evidence="1 2">USDA-ARS-USMARC-189</strain>
    </source>
</reference>
<evidence type="ECO:0000313" key="2">
    <source>
        <dbReference type="Proteomes" id="UP000019092"/>
    </source>
</evidence>
<accession>A0ABN4C264</accession>
<organism evidence="1 2">
    <name type="scientific">Bibersteinia trehalosi USDA-ARS-USMARC-189</name>
    <dbReference type="NCBI Taxonomy" id="1263831"/>
    <lineage>
        <taxon>Bacteria</taxon>
        <taxon>Pseudomonadati</taxon>
        <taxon>Pseudomonadota</taxon>
        <taxon>Gammaproteobacteria</taxon>
        <taxon>Pasteurellales</taxon>
        <taxon>Pasteurellaceae</taxon>
        <taxon>Bibersteinia</taxon>
    </lineage>
</organism>
<name>A0ABN4C264_BIBTR</name>
<keyword evidence="2" id="KW-1185">Reference proteome</keyword>
<dbReference type="EMBL" id="CP006955">
    <property type="protein sequence ID" value="AHG82989.1"/>
    <property type="molecule type" value="Genomic_DNA"/>
</dbReference>
<gene>
    <name evidence="1" type="ORF">F543_1250</name>
</gene>